<keyword evidence="1" id="KW-1133">Transmembrane helix</keyword>
<dbReference type="AlphaFoldDB" id="A0A1Y4QRV4"/>
<evidence type="ECO:0000313" key="2">
    <source>
        <dbReference type="EMBL" id="OUQ07987.1"/>
    </source>
</evidence>
<proteinExistence type="predicted"/>
<reference evidence="3" key="1">
    <citation type="submission" date="2017-04" db="EMBL/GenBank/DDBJ databases">
        <title>Function of individual gut microbiota members based on whole genome sequencing of pure cultures obtained from chicken caecum.</title>
        <authorList>
            <person name="Medvecky M."/>
            <person name="Cejkova D."/>
            <person name="Polansky O."/>
            <person name="Karasova D."/>
            <person name="Kubasova T."/>
            <person name="Cizek A."/>
            <person name="Rychlik I."/>
        </authorList>
    </citation>
    <scope>NUCLEOTIDE SEQUENCE [LARGE SCALE GENOMIC DNA]</scope>
    <source>
        <strain evidence="3">An144</strain>
    </source>
</reference>
<dbReference type="EMBL" id="NFLC01000039">
    <property type="protein sequence ID" value="OUQ07987.1"/>
    <property type="molecule type" value="Genomic_DNA"/>
</dbReference>
<protein>
    <submittedName>
        <fullName evidence="2">Uncharacterized protein</fullName>
    </submittedName>
</protein>
<accession>A0A1Y4QRV4</accession>
<evidence type="ECO:0000313" key="3">
    <source>
        <dbReference type="Proteomes" id="UP000196074"/>
    </source>
</evidence>
<sequence length="71" mass="8026">MKEVSVMRIFAYILLSLGIYEAYFVSKAICLEKNGQKQEVAIALPLGIPQGLMFVVLMFLLGISFLLPRCW</sequence>
<organism evidence="2 3">
    <name type="scientific">Enterococcus cecorum</name>
    <dbReference type="NCBI Taxonomy" id="44008"/>
    <lineage>
        <taxon>Bacteria</taxon>
        <taxon>Bacillati</taxon>
        <taxon>Bacillota</taxon>
        <taxon>Bacilli</taxon>
        <taxon>Lactobacillales</taxon>
        <taxon>Enterococcaceae</taxon>
        <taxon>Enterococcus</taxon>
    </lineage>
</organism>
<feature type="transmembrane region" description="Helical" evidence="1">
    <location>
        <begin position="46"/>
        <end position="67"/>
    </location>
</feature>
<feature type="transmembrane region" description="Helical" evidence="1">
    <location>
        <begin position="6"/>
        <end position="25"/>
    </location>
</feature>
<evidence type="ECO:0000256" key="1">
    <source>
        <dbReference type="SAM" id="Phobius"/>
    </source>
</evidence>
<name>A0A1Y4QRV4_9ENTE</name>
<keyword evidence="1" id="KW-0812">Transmembrane</keyword>
<dbReference type="RefSeq" id="WP_047241584.1">
    <property type="nucleotide sequence ID" value="NZ_LDDZ01000024.1"/>
</dbReference>
<gene>
    <name evidence="2" type="ORF">B5E88_11690</name>
</gene>
<comment type="caution">
    <text evidence="2">The sequence shown here is derived from an EMBL/GenBank/DDBJ whole genome shotgun (WGS) entry which is preliminary data.</text>
</comment>
<keyword evidence="1" id="KW-0472">Membrane</keyword>
<dbReference type="Proteomes" id="UP000196074">
    <property type="component" value="Unassembled WGS sequence"/>
</dbReference>